<dbReference type="Pfam" id="PF00080">
    <property type="entry name" value="Sod_Cu"/>
    <property type="match status" value="1"/>
</dbReference>
<evidence type="ECO:0000256" key="2">
    <source>
        <dbReference type="SAM" id="MobiDB-lite"/>
    </source>
</evidence>
<name>A0ABP8PIT0_9NOCA</name>
<dbReference type="InterPro" id="IPR024134">
    <property type="entry name" value="SOD_Cu/Zn_/chaperone"/>
</dbReference>
<reference evidence="5" key="1">
    <citation type="journal article" date="2019" name="Int. J. Syst. Evol. Microbiol.">
        <title>The Global Catalogue of Microorganisms (GCM) 10K type strain sequencing project: providing services to taxonomists for standard genome sequencing and annotation.</title>
        <authorList>
            <consortium name="The Broad Institute Genomics Platform"/>
            <consortium name="The Broad Institute Genome Sequencing Center for Infectious Disease"/>
            <person name="Wu L."/>
            <person name="Ma J."/>
        </authorList>
    </citation>
    <scope>NUCLEOTIDE SEQUENCE [LARGE SCALE GENOMIC DNA]</scope>
    <source>
        <strain evidence="5">JCM 32206</strain>
    </source>
</reference>
<evidence type="ECO:0000313" key="5">
    <source>
        <dbReference type="Proteomes" id="UP001501183"/>
    </source>
</evidence>
<sequence length="227" mass="22721">MALLSRRDSQTTRSGRVSLRVVAPMVAIAAAGLTACSPPNQEASDVPGTTPAVWTGMPAPAGAPGSGGQAGEGAESADRINTVLQGADGKAAGTATFVSNGDTVIVTVSAHGLQPGFHGLHVHSVAKCEGDFTSAGGHFQAEGHTGHPQSGDLSSLLVRQDGTADLTVTTDAFTIKDLQNKGEGTALVVHSGADNFGNIPTRYAPAPDQATLDTGDAGSRVACGVLK</sequence>
<proteinExistence type="inferred from homology"/>
<dbReference type="NCBIfam" id="NF047631">
    <property type="entry name" value="SodCMycob"/>
    <property type="match status" value="1"/>
</dbReference>
<feature type="region of interest" description="Disordered" evidence="2">
    <location>
        <begin position="36"/>
        <end position="76"/>
    </location>
</feature>
<dbReference type="RefSeq" id="WP_345350547.1">
    <property type="nucleotide sequence ID" value="NZ_BAABFB010000066.1"/>
</dbReference>
<evidence type="ECO:0000259" key="3">
    <source>
        <dbReference type="Pfam" id="PF00080"/>
    </source>
</evidence>
<dbReference type="PANTHER" id="PTHR10003">
    <property type="entry name" value="SUPEROXIDE DISMUTASE CU-ZN -RELATED"/>
    <property type="match status" value="1"/>
</dbReference>
<dbReference type="CDD" id="cd00305">
    <property type="entry name" value="Cu-Zn_Superoxide_Dismutase"/>
    <property type="match status" value="1"/>
</dbReference>
<dbReference type="EMBL" id="BAABFB010000066">
    <property type="protein sequence ID" value="GAA4487119.1"/>
    <property type="molecule type" value="Genomic_DNA"/>
</dbReference>
<comment type="similarity">
    <text evidence="1">Belongs to the Cu-Zn superoxide dismutase family.</text>
</comment>
<protein>
    <submittedName>
        <fullName evidence="4">Superoxide dismutase family protein</fullName>
    </submittedName>
</protein>
<comment type="caution">
    <text evidence="4">The sequence shown here is derived from an EMBL/GenBank/DDBJ whole genome shotgun (WGS) entry which is preliminary data.</text>
</comment>
<dbReference type="Gene3D" id="2.60.40.200">
    <property type="entry name" value="Superoxide dismutase, copper/zinc binding domain"/>
    <property type="match status" value="1"/>
</dbReference>
<feature type="domain" description="Superoxide dismutase copper/zinc binding" evidence="3">
    <location>
        <begin position="92"/>
        <end position="225"/>
    </location>
</feature>
<dbReference type="Proteomes" id="UP001501183">
    <property type="component" value="Unassembled WGS sequence"/>
</dbReference>
<evidence type="ECO:0000313" key="4">
    <source>
        <dbReference type="EMBL" id="GAA4487119.1"/>
    </source>
</evidence>
<accession>A0ABP8PIT0</accession>
<evidence type="ECO:0000256" key="1">
    <source>
        <dbReference type="ARBA" id="ARBA00010457"/>
    </source>
</evidence>
<dbReference type="InterPro" id="IPR036423">
    <property type="entry name" value="SOD-like_Cu/Zn_dom_sf"/>
</dbReference>
<keyword evidence="5" id="KW-1185">Reference proteome</keyword>
<organism evidence="4 5">
    <name type="scientific">Rhodococcus olei</name>
    <dbReference type="NCBI Taxonomy" id="2161675"/>
    <lineage>
        <taxon>Bacteria</taxon>
        <taxon>Bacillati</taxon>
        <taxon>Actinomycetota</taxon>
        <taxon>Actinomycetes</taxon>
        <taxon>Mycobacteriales</taxon>
        <taxon>Nocardiaceae</taxon>
        <taxon>Rhodococcus</taxon>
    </lineage>
</organism>
<dbReference type="PRINTS" id="PR00068">
    <property type="entry name" value="CUZNDISMTASE"/>
</dbReference>
<gene>
    <name evidence="4" type="ORF">GCM10023094_44980</name>
</gene>
<dbReference type="InterPro" id="IPR001424">
    <property type="entry name" value="SOD_Cu_Zn_dom"/>
</dbReference>
<dbReference type="SUPFAM" id="SSF49329">
    <property type="entry name" value="Cu,Zn superoxide dismutase-like"/>
    <property type="match status" value="1"/>
</dbReference>